<dbReference type="Gene3D" id="3.10.110.10">
    <property type="entry name" value="Ubiquitin Conjugating Enzyme"/>
    <property type="match status" value="1"/>
</dbReference>
<dbReference type="CDD" id="cd23804">
    <property type="entry name" value="UBCc_UBE2S"/>
    <property type="match status" value="1"/>
</dbReference>
<proteinExistence type="evidence at transcript level"/>
<organism evidence="9">
    <name type="scientific">Picea sitchensis</name>
    <name type="common">Sitka spruce</name>
    <name type="synonym">Pinus sitchensis</name>
    <dbReference type="NCBI Taxonomy" id="3332"/>
    <lineage>
        <taxon>Eukaryota</taxon>
        <taxon>Viridiplantae</taxon>
        <taxon>Streptophyta</taxon>
        <taxon>Embryophyta</taxon>
        <taxon>Tracheophyta</taxon>
        <taxon>Spermatophyta</taxon>
        <taxon>Pinopsida</taxon>
        <taxon>Pinidae</taxon>
        <taxon>Conifers I</taxon>
        <taxon>Pinales</taxon>
        <taxon>Pinaceae</taxon>
        <taxon>Picea</taxon>
    </lineage>
</organism>
<reference evidence="9" key="1">
    <citation type="journal article" date="2008" name="BMC Genomics">
        <title>A conifer genomics resource of 200,000 spruce (Picea spp.) ESTs and 6,464 high-quality, sequence-finished full-length cDNAs for Sitka spruce (Picea sitchensis).</title>
        <authorList>
            <person name="Ralph S.G."/>
            <person name="Chun H.J."/>
            <person name="Kolosova N."/>
            <person name="Cooper D."/>
            <person name="Oddy C."/>
            <person name="Ritland C.E."/>
            <person name="Kirkpatrick R."/>
            <person name="Moore R."/>
            <person name="Barber S."/>
            <person name="Holt R.A."/>
            <person name="Jones S.J."/>
            <person name="Marra M.A."/>
            <person name="Douglas C.J."/>
            <person name="Ritland K."/>
            <person name="Bohlmann J."/>
        </authorList>
    </citation>
    <scope>NUCLEOTIDE SEQUENCE</scope>
    <source>
        <tissue evidence="9">Green portion of the leader tissue</tissue>
    </source>
</reference>
<dbReference type="InterPro" id="IPR050113">
    <property type="entry name" value="Ub_conjugating_enzyme"/>
</dbReference>
<name>A9NRR7_PICSI</name>
<comment type="similarity">
    <text evidence="7">Belongs to the ubiquitin-conjugating enzyme family.</text>
</comment>
<dbReference type="EMBL" id="EF083996">
    <property type="protein sequence ID" value="ABK23328.1"/>
    <property type="molecule type" value="mRNA"/>
</dbReference>
<dbReference type="SUPFAM" id="SSF54495">
    <property type="entry name" value="UBC-like"/>
    <property type="match status" value="1"/>
</dbReference>
<feature type="active site" description="Glycyl thioester intermediate" evidence="6">
    <location>
        <position position="93"/>
    </location>
</feature>
<dbReference type="Pfam" id="PF00179">
    <property type="entry name" value="UQ_con"/>
    <property type="match status" value="1"/>
</dbReference>
<dbReference type="GO" id="GO:0005524">
    <property type="term" value="F:ATP binding"/>
    <property type="evidence" value="ECO:0007669"/>
    <property type="project" value="UniProtKB-UniRule"/>
</dbReference>
<dbReference type="EC" id="2.3.2.23" evidence="1"/>
<evidence type="ECO:0000256" key="1">
    <source>
        <dbReference type="ARBA" id="ARBA00012486"/>
    </source>
</evidence>
<evidence type="ECO:0000256" key="6">
    <source>
        <dbReference type="PROSITE-ProRule" id="PRU10133"/>
    </source>
</evidence>
<sequence length="238" mass="26346">MSSYENLPPKVLKEVAKELNNLVDTPPEGIRVLLNDDLSSIFADIEGPVGTPYEGGLFRLKLVLSRDFPLSPPKGYFMTKPFHPNIANNGEICVNTLKKDWKPTLGLRHVLIVIRCLLIEPFPESALNEHAGRLLMESYEEYAKHARLHTSIHAMKHKAKNKAISESTVVNAGPTNDAVLPSVPHAPCNINKEIVPVPNVGSMENVGIGVLLKKMDAPAKVTNTKKKVDPRKKTLRRL</sequence>
<dbReference type="GO" id="GO:0061631">
    <property type="term" value="F:ubiquitin conjugating enzyme activity"/>
    <property type="evidence" value="ECO:0007669"/>
    <property type="project" value="UniProtKB-EC"/>
</dbReference>
<evidence type="ECO:0000256" key="2">
    <source>
        <dbReference type="ARBA" id="ARBA00022679"/>
    </source>
</evidence>
<evidence type="ECO:0000256" key="7">
    <source>
        <dbReference type="RuleBase" id="RU362109"/>
    </source>
</evidence>
<dbReference type="PROSITE" id="PS00183">
    <property type="entry name" value="UBC_1"/>
    <property type="match status" value="1"/>
</dbReference>
<keyword evidence="2" id="KW-0808">Transferase</keyword>
<evidence type="ECO:0000256" key="3">
    <source>
        <dbReference type="ARBA" id="ARBA00022741"/>
    </source>
</evidence>
<dbReference type="InterPro" id="IPR000608">
    <property type="entry name" value="UBC"/>
</dbReference>
<keyword evidence="5 7" id="KW-0067">ATP-binding</keyword>
<dbReference type="PROSITE" id="PS50127">
    <property type="entry name" value="UBC_2"/>
    <property type="match status" value="1"/>
</dbReference>
<dbReference type="SMART" id="SM00212">
    <property type="entry name" value="UBCc"/>
    <property type="match status" value="1"/>
</dbReference>
<accession>A9NRR7</accession>
<dbReference type="InterPro" id="IPR016135">
    <property type="entry name" value="UBQ-conjugating_enzyme/RWD"/>
</dbReference>
<keyword evidence="3 7" id="KW-0547">Nucleotide-binding</keyword>
<evidence type="ECO:0000313" key="9">
    <source>
        <dbReference type="EMBL" id="ABK23328.1"/>
    </source>
</evidence>
<dbReference type="PANTHER" id="PTHR24067">
    <property type="entry name" value="UBIQUITIN-CONJUGATING ENZYME E2"/>
    <property type="match status" value="1"/>
</dbReference>
<protein>
    <recommendedName>
        <fullName evidence="1">E2 ubiquitin-conjugating enzyme</fullName>
        <ecNumber evidence="1">2.3.2.23</ecNumber>
    </recommendedName>
</protein>
<evidence type="ECO:0000256" key="5">
    <source>
        <dbReference type="ARBA" id="ARBA00022840"/>
    </source>
</evidence>
<evidence type="ECO:0000259" key="8">
    <source>
        <dbReference type="PROSITE" id="PS50127"/>
    </source>
</evidence>
<feature type="domain" description="UBC core" evidence="8">
    <location>
        <begin position="10"/>
        <end position="155"/>
    </location>
</feature>
<dbReference type="FunFam" id="3.10.110.10:FF:000031">
    <property type="entry name" value="Ubiquitin-conjugating enzyme E2 22"/>
    <property type="match status" value="1"/>
</dbReference>
<dbReference type="InterPro" id="IPR023313">
    <property type="entry name" value="UBQ-conjugating_AS"/>
</dbReference>
<dbReference type="AlphaFoldDB" id="A9NRR7"/>
<evidence type="ECO:0000256" key="4">
    <source>
        <dbReference type="ARBA" id="ARBA00022786"/>
    </source>
</evidence>
<keyword evidence="4 7" id="KW-0833">Ubl conjugation pathway</keyword>